<reference evidence="1 2" key="1">
    <citation type="journal article" date="2022" name="bioRxiv">
        <title>The genome of the oomycete Peronosclerospora sorghi, a cosmopolitan pathogen of maize and sorghum, is inflated with dispersed pseudogenes.</title>
        <authorList>
            <person name="Fletcher K."/>
            <person name="Martin F."/>
            <person name="Isakeit T."/>
            <person name="Cavanaugh K."/>
            <person name="Magill C."/>
            <person name="Michelmore R."/>
        </authorList>
    </citation>
    <scope>NUCLEOTIDE SEQUENCE [LARGE SCALE GENOMIC DNA]</scope>
    <source>
        <strain evidence="1">P6</strain>
    </source>
</reference>
<dbReference type="EMBL" id="CM047590">
    <property type="protein sequence ID" value="KAI9919712.1"/>
    <property type="molecule type" value="Genomic_DNA"/>
</dbReference>
<protein>
    <submittedName>
        <fullName evidence="1">Uncharacterized protein</fullName>
    </submittedName>
</protein>
<evidence type="ECO:0000313" key="1">
    <source>
        <dbReference type="EMBL" id="KAI9919712.1"/>
    </source>
</evidence>
<organism evidence="1 2">
    <name type="scientific">Peronosclerospora sorghi</name>
    <dbReference type="NCBI Taxonomy" id="230839"/>
    <lineage>
        <taxon>Eukaryota</taxon>
        <taxon>Sar</taxon>
        <taxon>Stramenopiles</taxon>
        <taxon>Oomycota</taxon>
        <taxon>Peronosporomycetes</taxon>
        <taxon>Peronosporales</taxon>
        <taxon>Peronosporaceae</taxon>
        <taxon>Peronosclerospora</taxon>
    </lineage>
</organism>
<dbReference type="Proteomes" id="UP001163321">
    <property type="component" value="Chromosome 11"/>
</dbReference>
<name>A0ACC0WM98_9STRA</name>
<keyword evidence="2" id="KW-1185">Reference proteome</keyword>
<evidence type="ECO:0000313" key="2">
    <source>
        <dbReference type="Proteomes" id="UP001163321"/>
    </source>
</evidence>
<accession>A0ACC0WM98</accession>
<proteinExistence type="predicted"/>
<comment type="caution">
    <text evidence="1">The sequence shown here is derived from an EMBL/GenBank/DDBJ whole genome shotgun (WGS) entry which is preliminary data.</text>
</comment>
<sequence length="239" mass="24853">MAYRQQVELLIGLVLVATLGGTVGQFVGTDFPTTASSMTTQSQRSPLRTDDMLLAGSNATSSDDDWSSGKKKDGGKSGRDDGSALDGSGETSGSDGWSQAFGSSSGHMEYECDCRMVRRVSLMGASDYCLAPSAALSSKCGNVELGDMGACPLTGAQPCSSKGHVLANDSLCLLDEKDETYKCVASENDLEIQKNGKKKKGKSSRRPEAGTERNGASTCVSLSHVVVVVCLVAGVMAVV</sequence>
<gene>
    <name evidence="1" type="ORF">PsorP6_017496</name>
</gene>